<dbReference type="SUPFAM" id="SSF75005">
    <property type="entry name" value="Arabinanase/levansucrase/invertase"/>
    <property type="match status" value="1"/>
</dbReference>
<reference evidence="5 6" key="1">
    <citation type="journal article" date="2019" name="Nat. Med.">
        <title>A library of human gut bacterial isolates paired with longitudinal multiomics data enables mechanistic microbiome research.</title>
        <authorList>
            <person name="Poyet M."/>
            <person name="Groussin M."/>
            <person name="Gibbons S.M."/>
            <person name="Avila-Pacheco J."/>
            <person name="Jiang X."/>
            <person name="Kearney S.M."/>
            <person name="Perrotta A.R."/>
            <person name="Berdy B."/>
            <person name="Zhao S."/>
            <person name="Lieberman T.D."/>
            <person name="Swanson P.K."/>
            <person name="Smith M."/>
            <person name="Roesemann S."/>
            <person name="Alexander J.E."/>
            <person name="Rich S.A."/>
            <person name="Livny J."/>
            <person name="Vlamakis H."/>
            <person name="Clish C."/>
            <person name="Bullock K."/>
            <person name="Deik A."/>
            <person name="Scott J."/>
            <person name="Pierce K.A."/>
            <person name="Xavier R.J."/>
            <person name="Alm E.J."/>
        </authorList>
    </citation>
    <scope>NUCLEOTIDE SEQUENCE [LARGE SCALE GENOMIC DNA]</scope>
    <source>
        <strain evidence="5 6">BIOML-A156</strain>
    </source>
</reference>
<dbReference type="PANTHER" id="PTHR22925">
    <property type="entry name" value="GLYCOSYL HYDROLASE 43 FAMILY MEMBER"/>
    <property type="match status" value="1"/>
</dbReference>
<sequence length="335" mass="38419">MKTIRIILLVTIIIGVYSCSSKRIYPGEVWEDTTHTAINAHGGGILFHNGTYYWYGEYKNDSTYRAPGVEWDCYRTEAGGVACYSSKNLHTWKFEGIVLKPNLTDSTSDIHPSMVIERPKVVYNEKTDKFVMWMHIDNYNYSKAATGVAVSDSPTGDFRYLHSVRPHGEESRDMTLYKDEDGKVYHIYSSKGNSTLFIHLLSDDYLKHTDTYTIAFPGKYREAPAIFKRQNTYYMITSGCSGWDPNEAEYALSDAMLGEWKVMGNPCIGENAGKTFGGQSTFVLPVCPEKDRYIAMFDKWNKLDLINSRYIWLPIKFQGDSISIQWQNEWSPKDF</sequence>
<dbReference type="Proteomes" id="UP000488521">
    <property type="component" value="Unassembled WGS sequence"/>
</dbReference>
<dbReference type="AlphaFoldDB" id="A0A6I0SDQ4"/>
<comment type="similarity">
    <text evidence="1 4">Belongs to the glycosyl hydrolase 43 family.</text>
</comment>
<dbReference type="PROSITE" id="PS51257">
    <property type="entry name" value="PROKAR_LIPOPROTEIN"/>
    <property type="match status" value="1"/>
</dbReference>
<accession>A0A6I0SDQ4</accession>
<comment type="caution">
    <text evidence="5">The sequence shown here is derived from an EMBL/GenBank/DDBJ whole genome shotgun (WGS) entry which is preliminary data.</text>
</comment>
<dbReference type="GO" id="GO:0004553">
    <property type="term" value="F:hydrolase activity, hydrolyzing O-glycosyl compounds"/>
    <property type="evidence" value="ECO:0007669"/>
    <property type="project" value="InterPro"/>
</dbReference>
<dbReference type="RefSeq" id="WP_373251409.1">
    <property type="nucleotide sequence ID" value="NZ_CAXTFL010000001.1"/>
</dbReference>
<keyword evidence="3 4" id="KW-0326">Glycosidase</keyword>
<dbReference type="InterPro" id="IPR006710">
    <property type="entry name" value="Glyco_hydro_43"/>
</dbReference>
<evidence type="ECO:0000256" key="3">
    <source>
        <dbReference type="ARBA" id="ARBA00023295"/>
    </source>
</evidence>
<dbReference type="CDD" id="cd18825">
    <property type="entry name" value="GH43_CtGH43-like"/>
    <property type="match status" value="1"/>
</dbReference>
<dbReference type="Pfam" id="PF04616">
    <property type="entry name" value="Glyco_hydro_43"/>
    <property type="match status" value="1"/>
</dbReference>
<evidence type="ECO:0000313" key="5">
    <source>
        <dbReference type="EMBL" id="KAB4479292.1"/>
    </source>
</evidence>
<gene>
    <name evidence="5" type="ORF">GAN59_01875</name>
</gene>
<dbReference type="EMBL" id="WCRS01000001">
    <property type="protein sequence ID" value="KAB4479292.1"/>
    <property type="molecule type" value="Genomic_DNA"/>
</dbReference>
<dbReference type="Gene3D" id="2.115.10.20">
    <property type="entry name" value="Glycosyl hydrolase domain, family 43"/>
    <property type="match status" value="1"/>
</dbReference>
<organism evidence="5 6">
    <name type="scientific">Bacteroides thetaiotaomicron</name>
    <dbReference type="NCBI Taxonomy" id="818"/>
    <lineage>
        <taxon>Bacteria</taxon>
        <taxon>Pseudomonadati</taxon>
        <taxon>Bacteroidota</taxon>
        <taxon>Bacteroidia</taxon>
        <taxon>Bacteroidales</taxon>
        <taxon>Bacteroidaceae</taxon>
        <taxon>Bacteroides</taxon>
    </lineage>
</organism>
<evidence type="ECO:0000256" key="1">
    <source>
        <dbReference type="ARBA" id="ARBA00009865"/>
    </source>
</evidence>
<keyword evidence="2 4" id="KW-0378">Hydrolase</keyword>
<protein>
    <submittedName>
        <fullName evidence="5">Family 43 glycosylhydrolase</fullName>
    </submittedName>
</protein>
<name>A0A6I0SDQ4_BACT4</name>
<evidence type="ECO:0000313" key="6">
    <source>
        <dbReference type="Proteomes" id="UP000488521"/>
    </source>
</evidence>
<evidence type="ECO:0000256" key="4">
    <source>
        <dbReference type="RuleBase" id="RU361187"/>
    </source>
</evidence>
<dbReference type="GO" id="GO:0005975">
    <property type="term" value="P:carbohydrate metabolic process"/>
    <property type="evidence" value="ECO:0007669"/>
    <property type="project" value="InterPro"/>
</dbReference>
<proteinExistence type="inferred from homology"/>
<dbReference type="PANTHER" id="PTHR22925:SF3">
    <property type="entry name" value="GLYCOSYL HYDROLASE FAMILY PROTEIN 43"/>
    <property type="match status" value="1"/>
</dbReference>
<evidence type="ECO:0000256" key="2">
    <source>
        <dbReference type="ARBA" id="ARBA00022801"/>
    </source>
</evidence>
<dbReference type="InterPro" id="IPR023296">
    <property type="entry name" value="Glyco_hydro_beta-prop_sf"/>
</dbReference>